<organism evidence="1 2">
    <name type="scientific">Ogataea haglerorum</name>
    <dbReference type="NCBI Taxonomy" id="1937702"/>
    <lineage>
        <taxon>Eukaryota</taxon>
        <taxon>Fungi</taxon>
        <taxon>Dikarya</taxon>
        <taxon>Ascomycota</taxon>
        <taxon>Saccharomycotina</taxon>
        <taxon>Pichiomycetes</taxon>
        <taxon>Pichiales</taxon>
        <taxon>Pichiaceae</taxon>
        <taxon>Ogataea</taxon>
    </lineage>
</organism>
<comment type="caution">
    <text evidence="1">The sequence shown here is derived from an EMBL/GenBank/DDBJ whole genome shotgun (WGS) entry which is preliminary data.</text>
</comment>
<gene>
    <name evidence="1" type="ORF">KL946_004501</name>
</gene>
<proteinExistence type="predicted"/>
<evidence type="ECO:0000313" key="2">
    <source>
        <dbReference type="Proteomes" id="UP000697297"/>
    </source>
</evidence>
<accession>A0ABQ7RBQ5</accession>
<evidence type="ECO:0008006" key="3">
    <source>
        <dbReference type="Google" id="ProtNLM"/>
    </source>
</evidence>
<evidence type="ECO:0000313" key="1">
    <source>
        <dbReference type="EMBL" id="KAG7762760.1"/>
    </source>
</evidence>
<reference evidence="1 2" key="1">
    <citation type="journal article" date="2021" name="G3 (Bethesda)">
        <title>Genomic diversity, chromosomal rearrangements, and interspecies hybridization in the ogataea polymorpha species complex.</title>
        <authorList>
            <person name="Hanson S.J."/>
            <person name="Cinneide E.O."/>
            <person name="Salzberg L.I."/>
            <person name="Wolfe K.H."/>
            <person name="McGowan J."/>
            <person name="Fitzpatrick D.A."/>
            <person name="Matlin K."/>
        </authorList>
    </citation>
    <scope>NUCLEOTIDE SEQUENCE [LARGE SCALE GENOMIC DNA]</scope>
    <source>
        <strain evidence="1">81-436-3</strain>
    </source>
</reference>
<keyword evidence="2" id="KW-1185">Reference proteome</keyword>
<name>A0ABQ7RBQ5_9ASCO</name>
<protein>
    <recommendedName>
        <fullName evidence="3">Secreted protein</fullName>
    </recommendedName>
</protein>
<dbReference type="EMBL" id="JAHLUN010000013">
    <property type="protein sequence ID" value="KAG7762760.1"/>
    <property type="molecule type" value="Genomic_DNA"/>
</dbReference>
<dbReference type="Proteomes" id="UP000697297">
    <property type="component" value="Unassembled WGS sequence"/>
</dbReference>
<sequence>MSSSLPTGFVHLPISSALTSLFIAQMAPILAFCPVPDAVPERVAGHPVRHADGAQPEESGARFWKLKVLEDRLVSLHLQRCRRRSSHVDTLHIYRH</sequence>